<keyword evidence="1" id="KW-1133">Transmembrane helix</keyword>
<organism evidence="2 3">
    <name type="scientific">candidate division MSBL1 archaeon SCGC-AAA259E19</name>
    <dbReference type="NCBI Taxonomy" id="1698264"/>
    <lineage>
        <taxon>Archaea</taxon>
        <taxon>Methanobacteriati</taxon>
        <taxon>Methanobacteriota</taxon>
        <taxon>candidate division MSBL1</taxon>
    </lineage>
</organism>
<dbReference type="EMBL" id="LHXO01000099">
    <property type="protein sequence ID" value="KXA93764.1"/>
    <property type="molecule type" value="Genomic_DNA"/>
</dbReference>
<keyword evidence="1" id="KW-0812">Transmembrane</keyword>
<keyword evidence="3" id="KW-1185">Reference proteome</keyword>
<gene>
    <name evidence="2" type="ORF">AKJ65_05960</name>
</gene>
<feature type="transmembrane region" description="Helical" evidence="1">
    <location>
        <begin position="56"/>
        <end position="78"/>
    </location>
</feature>
<name>A0A133UHQ4_9EURY</name>
<reference evidence="2 3" key="1">
    <citation type="journal article" date="2016" name="Sci. Rep.">
        <title>Metabolic traits of an uncultured archaeal lineage -MSBL1- from brine pools of the Red Sea.</title>
        <authorList>
            <person name="Mwirichia R."/>
            <person name="Alam I."/>
            <person name="Rashid M."/>
            <person name="Vinu M."/>
            <person name="Ba-Alawi W."/>
            <person name="Anthony Kamau A."/>
            <person name="Kamanda Ngugi D."/>
            <person name="Goker M."/>
            <person name="Klenk H.P."/>
            <person name="Bajic V."/>
            <person name="Stingl U."/>
        </authorList>
    </citation>
    <scope>NUCLEOTIDE SEQUENCE [LARGE SCALE GENOMIC DNA]</scope>
    <source>
        <strain evidence="2">SCGC-AAA259E19</strain>
    </source>
</reference>
<comment type="caution">
    <text evidence="2">The sequence shown here is derived from an EMBL/GenBank/DDBJ whole genome shotgun (WGS) entry which is preliminary data.</text>
</comment>
<evidence type="ECO:0000313" key="3">
    <source>
        <dbReference type="Proteomes" id="UP000070284"/>
    </source>
</evidence>
<dbReference type="AlphaFoldDB" id="A0A133UHQ4"/>
<accession>A0A133UHQ4</accession>
<evidence type="ECO:0000256" key="1">
    <source>
        <dbReference type="SAM" id="Phobius"/>
    </source>
</evidence>
<protein>
    <submittedName>
        <fullName evidence="2">Uncharacterized protein</fullName>
    </submittedName>
</protein>
<proteinExistence type="predicted"/>
<keyword evidence="1" id="KW-0472">Membrane</keyword>
<dbReference type="Proteomes" id="UP000070284">
    <property type="component" value="Unassembled WGS sequence"/>
</dbReference>
<sequence>MVSFQARPNFWEVRGERDTALPRQIREEELLAVPRGVKVKVLLIEPPTGSSFVSDLGASAILLALGFSGLRPGLFFLVRFL</sequence>
<evidence type="ECO:0000313" key="2">
    <source>
        <dbReference type="EMBL" id="KXA93764.1"/>
    </source>
</evidence>